<dbReference type="GO" id="GO:0004789">
    <property type="term" value="F:thiamine-phosphate diphosphorylase activity"/>
    <property type="evidence" value="ECO:0007669"/>
    <property type="project" value="UniProtKB-UniRule"/>
</dbReference>
<dbReference type="AlphaFoldDB" id="A0A8D4VKA0"/>
<dbReference type="InterPro" id="IPR022998">
    <property type="entry name" value="ThiamineP_synth_TenI"/>
</dbReference>
<comment type="similarity">
    <text evidence="9 10">Belongs to the thiamine-phosphate synthase family.</text>
</comment>
<dbReference type="NCBIfam" id="TIGR00693">
    <property type="entry name" value="thiE"/>
    <property type="match status" value="1"/>
</dbReference>
<dbReference type="GO" id="GO:0005737">
    <property type="term" value="C:cytoplasm"/>
    <property type="evidence" value="ECO:0007669"/>
    <property type="project" value="TreeGrafter"/>
</dbReference>
<evidence type="ECO:0000256" key="8">
    <source>
        <dbReference type="ARBA" id="ARBA00047883"/>
    </source>
</evidence>
<feature type="binding site" evidence="9">
    <location>
        <position position="90"/>
    </location>
    <ligand>
        <name>Mg(2+)</name>
        <dbReference type="ChEBI" id="CHEBI:18420"/>
    </ligand>
</feature>
<dbReference type="HAMAP" id="MF_00097">
    <property type="entry name" value="TMP_synthase"/>
    <property type="match status" value="1"/>
</dbReference>
<accession>A0A8D4VKA0</accession>
<evidence type="ECO:0000256" key="9">
    <source>
        <dbReference type="HAMAP-Rule" id="MF_00097"/>
    </source>
</evidence>
<protein>
    <recommendedName>
        <fullName evidence="9">Thiamine-phosphate synthase</fullName>
        <shortName evidence="9">TP synthase</shortName>
        <shortName evidence="9">TPS</shortName>
        <ecNumber evidence="9">2.5.1.3</ecNumber>
    </recommendedName>
    <alternativeName>
        <fullName evidence="9">Thiamine-phosphate pyrophosphorylase</fullName>
        <shortName evidence="9">TMP pyrophosphorylase</shortName>
        <shortName evidence="9">TMP-PPase</shortName>
    </alternativeName>
</protein>
<evidence type="ECO:0000259" key="12">
    <source>
        <dbReference type="Pfam" id="PF02581"/>
    </source>
</evidence>
<dbReference type="RefSeq" id="WP_054773671.1">
    <property type="nucleotide sequence ID" value="NZ_AP019782.1"/>
</dbReference>
<keyword evidence="2 9" id="KW-0808">Transferase</keyword>
<evidence type="ECO:0000256" key="10">
    <source>
        <dbReference type="RuleBase" id="RU003826"/>
    </source>
</evidence>
<feature type="binding site" evidence="9">
    <location>
        <position position="139"/>
    </location>
    <ligand>
        <name>4-amino-2-methyl-5-(diphosphooxymethyl)pyrimidine</name>
        <dbReference type="ChEBI" id="CHEBI:57841"/>
    </ligand>
</feature>
<dbReference type="GO" id="GO:0000287">
    <property type="term" value="F:magnesium ion binding"/>
    <property type="evidence" value="ECO:0007669"/>
    <property type="project" value="UniProtKB-UniRule"/>
</dbReference>
<sequence length="207" mass="21480">MTLALPRKGLYAITNDLDDDALLAAVQAAIEGGAVLLQYRDKRRSPAQKEALGRDLLQLCHGLGVPLIVNDDIELAARLGADGVHLGRDDAGIAAARAALGPDAIVGVSCYNSLELARRAQSLGASYAAFGRFFPSKSKPDATPASLETLRLAKAELRIPIAAIGGITPANGAPLAAAGADLICAIDGLFGHAEVRRSAQDYAALFR</sequence>
<dbReference type="Gene3D" id="3.20.20.70">
    <property type="entry name" value="Aldolase class I"/>
    <property type="match status" value="1"/>
</dbReference>
<comment type="caution">
    <text evidence="9">Lacks conserved residue(s) required for the propagation of feature annotation.</text>
</comment>
<keyword evidence="4 9" id="KW-0460">Magnesium</keyword>
<dbReference type="CDD" id="cd00564">
    <property type="entry name" value="TMP_TenI"/>
    <property type="match status" value="1"/>
</dbReference>
<feature type="binding site" evidence="9">
    <location>
        <begin position="136"/>
        <end position="138"/>
    </location>
    <ligand>
        <name>2-[(2R,5Z)-2-carboxy-4-methylthiazol-5(2H)-ylidene]ethyl phosphate</name>
        <dbReference type="ChEBI" id="CHEBI:62899"/>
    </ligand>
</feature>
<keyword evidence="5 9" id="KW-0784">Thiamine biosynthesis</keyword>
<dbReference type="InterPro" id="IPR036206">
    <property type="entry name" value="ThiamineP_synth_sf"/>
</dbReference>
<evidence type="ECO:0000256" key="6">
    <source>
        <dbReference type="ARBA" id="ARBA00047334"/>
    </source>
</evidence>
<feature type="binding site" evidence="9">
    <location>
        <position position="71"/>
    </location>
    <ligand>
        <name>Mg(2+)</name>
        <dbReference type="ChEBI" id="CHEBI:18420"/>
    </ligand>
</feature>
<dbReference type="Pfam" id="PF02581">
    <property type="entry name" value="TMP-TENI"/>
    <property type="match status" value="1"/>
</dbReference>
<evidence type="ECO:0000256" key="2">
    <source>
        <dbReference type="ARBA" id="ARBA00022679"/>
    </source>
</evidence>
<organism evidence="13 14">
    <name type="scientific">Methylogaea oryzae</name>
    <dbReference type="NCBI Taxonomy" id="1295382"/>
    <lineage>
        <taxon>Bacteria</taxon>
        <taxon>Pseudomonadati</taxon>
        <taxon>Pseudomonadota</taxon>
        <taxon>Gammaproteobacteria</taxon>
        <taxon>Methylococcales</taxon>
        <taxon>Methylococcaceae</taxon>
        <taxon>Methylogaea</taxon>
    </lineage>
</organism>
<feature type="binding site" evidence="9">
    <location>
        <position position="109"/>
    </location>
    <ligand>
        <name>4-amino-2-methyl-5-(diphosphooxymethyl)pyrimidine</name>
        <dbReference type="ChEBI" id="CHEBI:57841"/>
    </ligand>
</feature>
<feature type="binding site" evidence="9">
    <location>
        <position position="70"/>
    </location>
    <ligand>
        <name>4-amino-2-methyl-5-(diphosphooxymethyl)pyrimidine</name>
        <dbReference type="ChEBI" id="CHEBI:57841"/>
    </ligand>
</feature>
<keyword evidence="14" id="KW-1185">Reference proteome</keyword>
<dbReference type="GO" id="GO:0009229">
    <property type="term" value="P:thiamine diphosphate biosynthetic process"/>
    <property type="evidence" value="ECO:0007669"/>
    <property type="project" value="UniProtKB-UniRule"/>
</dbReference>
<gene>
    <name evidence="9 13" type="primary">thiE</name>
    <name evidence="13" type="ORF">MoryE10_02590</name>
</gene>
<comment type="cofactor">
    <cofactor evidence="9">
        <name>Mg(2+)</name>
        <dbReference type="ChEBI" id="CHEBI:18420"/>
    </cofactor>
    <text evidence="9">Binds 1 Mg(2+) ion per subunit.</text>
</comment>
<evidence type="ECO:0000256" key="7">
    <source>
        <dbReference type="ARBA" id="ARBA00047851"/>
    </source>
</evidence>
<feature type="binding site" evidence="9">
    <location>
        <position position="166"/>
    </location>
    <ligand>
        <name>2-[(2R,5Z)-2-carboxy-4-methylthiazol-5(2H)-ylidene]ethyl phosphate</name>
        <dbReference type="ChEBI" id="CHEBI:62899"/>
    </ligand>
</feature>
<evidence type="ECO:0000256" key="11">
    <source>
        <dbReference type="RuleBase" id="RU004253"/>
    </source>
</evidence>
<dbReference type="InterPro" id="IPR013785">
    <property type="entry name" value="Aldolase_TIM"/>
</dbReference>
<dbReference type="EMBL" id="AP019782">
    <property type="protein sequence ID" value="BBL69653.1"/>
    <property type="molecule type" value="Genomic_DNA"/>
</dbReference>
<comment type="catalytic activity">
    <reaction evidence="7 9 10">
        <text>2-(2-carboxy-4-methylthiazol-5-yl)ethyl phosphate + 4-amino-2-methyl-5-(diphosphooxymethyl)pyrimidine + 2 H(+) = thiamine phosphate + CO2 + diphosphate</text>
        <dbReference type="Rhea" id="RHEA:47848"/>
        <dbReference type="ChEBI" id="CHEBI:15378"/>
        <dbReference type="ChEBI" id="CHEBI:16526"/>
        <dbReference type="ChEBI" id="CHEBI:33019"/>
        <dbReference type="ChEBI" id="CHEBI:37575"/>
        <dbReference type="ChEBI" id="CHEBI:57841"/>
        <dbReference type="ChEBI" id="CHEBI:62890"/>
        <dbReference type="EC" id="2.5.1.3"/>
    </reaction>
</comment>
<dbReference type="SUPFAM" id="SSF51391">
    <property type="entry name" value="Thiamin phosphate synthase"/>
    <property type="match status" value="1"/>
</dbReference>
<name>A0A8D4VKA0_9GAMM</name>
<reference evidence="13" key="1">
    <citation type="submission" date="2019-06" db="EMBL/GenBank/DDBJ databases">
        <title>Complete genome sequence of Methylogaea oryzae strain JCM16910.</title>
        <authorList>
            <person name="Asakawa S."/>
        </authorList>
    </citation>
    <scope>NUCLEOTIDE SEQUENCE</scope>
    <source>
        <strain evidence="13">E10</strain>
    </source>
</reference>
<comment type="catalytic activity">
    <reaction evidence="6 9 10">
        <text>4-methyl-5-(2-phosphooxyethyl)-thiazole + 4-amino-2-methyl-5-(diphosphooxymethyl)pyrimidine + H(+) = thiamine phosphate + diphosphate</text>
        <dbReference type="Rhea" id="RHEA:22328"/>
        <dbReference type="ChEBI" id="CHEBI:15378"/>
        <dbReference type="ChEBI" id="CHEBI:33019"/>
        <dbReference type="ChEBI" id="CHEBI:37575"/>
        <dbReference type="ChEBI" id="CHEBI:57841"/>
        <dbReference type="ChEBI" id="CHEBI:58296"/>
        <dbReference type="EC" id="2.5.1.3"/>
    </reaction>
</comment>
<dbReference type="PANTHER" id="PTHR20857:SF15">
    <property type="entry name" value="THIAMINE-PHOSPHATE SYNTHASE"/>
    <property type="match status" value="1"/>
</dbReference>
<dbReference type="KEGG" id="moz:MoryE10_02590"/>
<feature type="binding site" evidence="9">
    <location>
        <begin position="38"/>
        <end position="42"/>
    </location>
    <ligand>
        <name>4-amino-2-methyl-5-(diphosphooxymethyl)pyrimidine</name>
        <dbReference type="ChEBI" id="CHEBI:57841"/>
    </ligand>
</feature>
<evidence type="ECO:0000313" key="14">
    <source>
        <dbReference type="Proteomes" id="UP000824988"/>
    </source>
</evidence>
<keyword evidence="3 9" id="KW-0479">Metal-binding</keyword>
<dbReference type="EC" id="2.5.1.3" evidence="9"/>
<evidence type="ECO:0000256" key="5">
    <source>
        <dbReference type="ARBA" id="ARBA00022977"/>
    </source>
</evidence>
<evidence type="ECO:0000313" key="13">
    <source>
        <dbReference type="EMBL" id="BBL69653.1"/>
    </source>
</evidence>
<evidence type="ECO:0000256" key="3">
    <source>
        <dbReference type="ARBA" id="ARBA00022723"/>
    </source>
</evidence>
<comment type="function">
    <text evidence="9">Condenses 4-methyl-5-(beta-hydroxyethyl)thiazole monophosphate (THZ-P) and 2-methyl-4-amino-5-hydroxymethyl pyrimidine pyrophosphate (HMP-PP) to form thiamine monophosphate (TMP).</text>
</comment>
<dbReference type="UniPathway" id="UPA00060">
    <property type="reaction ID" value="UER00141"/>
</dbReference>
<dbReference type="InterPro" id="IPR034291">
    <property type="entry name" value="TMP_synthase"/>
</dbReference>
<dbReference type="GO" id="GO:0009228">
    <property type="term" value="P:thiamine biosynthetic process"/>
    <property type="evidence" value="ECO:0007669"/>
    <property type="project" value="UniProtKB-KW"/>
</dbReference>
<comment type="catalytic activity">
    <reaction evidence="8 9 10">
        <text>2-[(2R,5Z)-2-carboxy-4-methylthiazol-5(2H)-ylidene]ethyl phosphate + 4-amino-2-methyl-5-(diphosphooxymethyl)pyrimidine + 2 H(+) = thiamine phosphate + CO2 + diphosphate</text>
        <dbReference type="Rhea" id="RHEA:47844"/>
        <dbReference type="ChEBI" id="CHEBI:15378"/>
        <dbReference type="ChEBI" id="CHEBI:16526"/>
        <dbReference type="ChEBI" id="CHEBI:33019"/>
        <dbReference type="ChEBI" id="CHEBI:37575"/>
        <dbReference type="ChEBI" id="CHEBI:57841"/>
        <dbReference type="ChEBI" id="CHEBI:62899"/>
        <dbReference type="EC" id="2.5.1.3"/>
    </reaction>
</comment>
<proteinExistence type="inferred from homology"/>
<dbReference type="PANTHER" id="PTHR20857">
    <property type="entry name" value="THIAMINE-PHOSPHATE PYROPHOSPHORYLASE"/>
    <property type="match status" value="1"/>
</dbReference>
<evidence type="ECO:0000256" key="4">
    <source>
        <dbReference type="ARBA" id="ARBA00022842"/>
    </source>
</evidence>
<evidence type="ECO:0000256" key="1">
    <source>
        <dbReference type="ARBA" id="ARBA00005165"/>
    </source>
</evidence>
<comment type="pathway">
    <text evidence="1 9 11">Cofactor biosynthesis; thiamine diphosphate biosynthesis; thiamine phosphate from 4-amino-2-methyl-5-diphosphomethylpyrimidine and 4-methyl-5-(2-phosphoethyl)-thiazole: step 1/1.</text>
</comment>
<feature type="domain" description="Thiamine phosphate synthase/TenI" evidence="12">
    <location>
        <begin position="10"/>
        <end position="188"/>
    </location>
</feature>
<dbReference type="Proteomes" id="UP000824988">
    <property type="component" value="Chromosome"/>
</dbReference>